<comment type="subcellular location">
    <subcellularLocation>
        <location evidence="1">Cell membrane</location>
        <topology evidence="1">Multi-pass membrane protein</topology>
    </subcellularLocation>
</comment>
<evidence type="ECO:0000256" key="3">
    <source>
        <dbReference type="ARBA" id="ARBA00022475"/>
    </source>
</evidence>
<comment type="similarity">
    <text evidence="2">Belongs to the UPF0073 (Hly-III) family.</text>
</comment>
<evidence type="ECO:0000256" key="2">
    <source>
        <dbReference type="ARBA" id="ARBA00008488"/>
    </source>
</evidence>
<keyword evidence="3" id="KW-1003">Cell membrane</keyword>
<dbReference type="GO" id="GO:0140911">
    <property type="term" value="F:pore-forming activity"/>
    <property type="evidence" value="ECO:0007669"/>
    <property type="project" value="InterPro"/>
</dbReference>
<dbReference type="EMBL" id="WJXO01000001">
    <property type="protein sequence ID" value="MRN37384.1"/>
    <property type="molecule type" value="Genomic_DNA"/>
</dbReference>
<evidence type="ECO:0000313" key="7">
    <source>
        <dbReference type="EMBL" id="MRN37384.1"/>
    </source>
</evidence>
<dbReference type="Pfam" id="PF03006">
    <property type="entry name" value="HlyIII"/>
    <property type="match status" value="1"/>
</dbReference>
<dbReference type="PANTHER" id="PTHR20855">
    <property type="entry name" value="ADIPOR/PROGESTIN RECEPTOR-RELATED"/>
    <property type="match status" value="1"/>
</dbReference>
<reference evidence="7" key="1">
    <citation type="journal article" name="Emerg. Infect. Dis.">
        <title>Two cases of a newly characterized neisseria species.</title>
        <authorList>
            <person name="Mustapha M."/>
            <person name="Lemos A.P.S."/>
            <person name="Harrison L.H."/>
            <person name="Vantyne D."/>
            <person name="Sacchi C.T."/>
        </authorList>
    </citation>
    <scope>NUCLEOTIDE SEQUENCE</scope>
    <source>
        <strain evidence="7">N.95.16</strain>
    </source>
</reference>
<protein>
    <submittedName>
        <fullName evidence="7">Hemolysin III family protein</fullName>
    </submittedName>
</protein>
<keyword evidence="6" id="KW-0472">Membrane</keyword>
<organism evidence="7 8">
    <name type="scientific">Neisseria brasiliensis</name>
    <dbReference type="NCBI Taxonomy" id="2666100"/>
    <lineage>
        <taxon>Bacteria</taxon>
        <taxon>Pseudomonadati</taxon>
        <taxon>Pseudomonadota</taxon>
        <taxon>Betaproteobacteria</taxon>
        <taxon>Neisseriales</taxon>
        <taxon>Neisseriaceae</taxon>
        <taxon>Neisseria</taxon>
    </lineage>
</organism>
<dbReference type="GO" id="GO:0005886">
    <property type="term" value="C:plasma membrane"/>
    <property type="evidence" value="ECO:0007669"/>
    <property type="project" value="UniProtKB-SubCell"/>
</dbReference>
<dbReference type="AlphaFoldDB" id="A0A5Q3S0S6"/>
<name>A0A5Q3S0S6_9NEIS</name>
<gene>
    <name evidence="7" type="ORF">GJU80_02440</name>
</gene>
<evidence type="ECO:0000256" key="6">
    <source>
        <dbReference type="ARBA" id="ARBA00023136"/>
    </source>
</evidence>
<dbReference type="PANTHER" id="PTHR20855:SF3">
    <property type="entry name" value="LD03007P"/>
    <property type="match status" value="1"/>
</dbReference>
<keyword evidence="5" id="KW-1133">Transmembrane helix</keyword>
<evidence type="ECO:0000313" key="8">
    <source>
        <dbReference type="Proteomes" id="UP000486297"/>
    </source>
</evidence>
<evidence type="ECO:0000256" key="5">
    <source>
        <dbReference type="ARBA" id="ARBA00022989"/>
    </source>
</evidence>
<keyword evidence="8" id="KW-1185">Reference proteome</keyword>
<dbReference type="NCBIfam" id="TIGR01065">
    <property type="entry name" value="hlyIII"/>
    <property type="match status" value="1"/>
</dbReference>
<dbReference type="RefSeq" id="WP_095502843.1">
    <property type="nucleotide sequence ID" value="NZ_CP046027.1"/>
</dbReference>
<keyword evidence="4" id="KW-0812">Transmembrane</keyword>
<proteinExistence type="inferred from homology"/>
<evidence type="ECO:0000256" key="1">
    <source>
        <dbReference type="ARBA" id="ARBA00004651"/>
    </source>
</evidence>
<evidence type="ECO:0000256" key="4">
    <source>
        <dbReference type="ARBA" id="ARBA00022692"/>
    </source>
</evidence>
<accession>A0A5Q3S0S6</accession>
<sequence length="208" mass="23224">MYQGERFNAYSHLVGALLALTGMVLLIVKAVEDFDPYKLASAITYGVCLLLLYLGSTLYHSIPQPRVKAVLQKVDHCMIYLLIAGSYTPFTLVTLKGGWGWSLFGVSWGLALFGIIQELTIGRKSEKRLLSMIIYVVMGWLILVAMYPLAKSLSAAGLFWLALGGVLYSVGIYWFVNDTKIKYGHGIWHLFVMAGSLAQFICIYFYVL</sequence>
<dbReference type="Proteomes" id="UP000486297">
    <property type="component" value="Unassembled WGS sequence"/>
</dbReference>
<dbReference type="InterPro" id="IPR004254">
    <property type="entry name" value="AdipoR/HlyIII-related"/>
</dbReference>
<dbReference type="InterPro" id="IPR005744">
    <property type="entry name" value="Hy-lIII"/>
</dbReference>
<comment type="caution">
    <text evidence="7">The sequence shown here is derived from an EMBL/GenBank/DDBJ whole genome shotgun (WGS) entry which is preliminary data.</text>
</comment>